<reference evidence="1" key="2">
    <citation type="submission" date="2023-05" db="EMBL/GenBank/DDBJ databases">
        <authorList>
            <consortium name="Lawrence Berkeley National Laboratory"/>
            <person name="Steindorff A."/>
            <person name="Hensen N."/>
            <person name="Bonometti L."/>
            <person name="Westerberg I."/>
            <person name="Brannstrom I.O."/>
            <person name="Guillou S."/>
            <person name="Cros-Aarteil S."/>
            <person name="Calhoun S."/>
            <person name="Haridas S."/>
            <person name="Kuo A."/>
            <person name="Mondo S."/>
            <person name="Pangilinan J."/>
            <person name="Riley R."/>
            <person name="Labutti K."/>
            <person name="Andreopoulos B."/>
            <person name="Lipzen A."/>
            <person name="Chen C."/>
            <person name="Yanf M."/>
            <person name="Daum C."/>
            <person name="Ng V."/>
            <person name="Clum A."/>
            <person name="Ohm R."/>
            <person name="Martin F."/>
            <person name="Silar P."/>
            <person name="Natvig D."/>
            <person name="Lalanne C."/>
            <person name="Gautier V."/>
            <person name="Ament-Velasquez S.L."/>
            <person name="Kruys A."/>
            <person name="Hutchinson M.I."/>
            <person name="Powell A.J."/>
            <person name="Barry K."/>
            <person name="Miller A.N."/>
            <person name="Grigoriev I.V."/>
            <person name="Debuchy R."/>
            <person name="Gladieux P."/>
            <person name="Thoren M.H."/>
            <person name="Johannesson H."/>
        </authorList>
    </citation>
    <scope>NUCLEOTIDE SEQUENCE</scope>
    <source>
        <strain evidence="1">CBS 103.79</strain>
    </source>
</reference>
<proteinExistence type="predicted"/>
<keyword evidence="2" id="KW-1185">Reference proteome</keyword>
<comment type="caution">
    <text evidence="1">The sequence shown here is derived from an EMBL/GenBank/DDBJ whole genome shotgun (WGS) entry which is preliminary data.</text>
</comment>
<gene>
    <name evidence="1" type="ORF">C8A05DRAFT_37649</name>
</gene>
<dbReference type="EMBL" id="MU855885">
    <property type="protein sequence ID" value="KAK3898760.1"/>
    <property type="molecule type" value="Genomic_DNA"/>
</dbReference>
<dbReference type="AlphaFoldDB" id="A0AAN6RQ08"/>
<evidence type="ECO:0000313" key="2">
    <source>
        <dbReference type="Proteomes" id="UP001303889"/>
    </source>
</evidence>
<sequence>MHRVFGSNLKSEGPLPFWSTTELRQAFDILLPLACGSNHKLALFIDGLDEFEVTDKFRFLLSFAETARAEGAKVCVSSREWTVCLDYFRANPSLRLQDLTRGDIERYIRAHLDENGV</sequence>
<evidence type="ECO:0000313" key="1">
    <source>
        <dbReference type="EMBL" id="KAK3898760.1"/>
    </source>
</evidence>
<dbReference type="PANTHER" id="PTHR10039">
    <property type="entry name" value="AMELOGENIN"/>
    <property type="match status" value="1"/>
</dbReference>
<reference evidence="1" key="1">
    <citation type="journal article" date="2023" name="Mol. Phylogenet. Evol.">
        <title>Genome-scale phylogeny and comparative genomics of the fungal order Sordariales.</title>
        <authorList>
            <person name="Hensen N."/>
            <person name="Bonometti L."/>
            <person name="Westerberg I."/>
            <person name="Brannstrom I.O."/>
            <person name="Guillou S."/>
            <person name="Cros-Aarteil S."/>
            <person name="Calhoun S."/>
            <person name="Haridas S."/>
            <person name="Kuo A."/>
            <person name="Mondo S."/>
            <person name="Pangilinan J."/>
            <person name="Riley R."/>
            <person name="LaButti K."/>
            <person name="Andreopoulos B."/>
            <person name="Lipzen A."/>
            <person name="Chen C."/>
            <person name="Yan M."/>
            <person name="Daum C."/>
            <person name="Ng V."/>
            <person name="Clum A."/>
            <person name="Steindorff A."/>
            <person name="Ohm R.A."/>
            <person name="Martin F."/>
            <person name="Silar P."/>
            <person name="Natvig D.O."/>
            <person name="Lalanne C."/>
            <person name="Gautier V."/>
            <person name="Ament-Velasquez S.L."/>
            <person name="Kruys A."/>
            <person name="Hutchinson M.I."/>
            <person name="Powell A.J."/>
            <person name="Barry K."/>
            <person name="Miller A.N."/>
            <person name="Grigoriev I.V."/>
            <person name="Debuchy R."/>
            <person name="Gladieux P."/>
            <person name="Hiltunen Thoren M."/>
            <person name="Johannesson H."/>
        </authorList>
    </citation>
    <scope>NUCLEOTIDE SEQUENCE</scope>
    <source>
        <strain evidence="1">CBS 103.79</strain>
    </source>
</reference>
<protein>
    <recommendedName>
        <fullName evidence="3">NACHT domain-containing protein</fullName>
    </recommendedName>
</protein>
<name>A0AAN6RQ08_9PEZI</name>
<dbReference type="Proteomes" id="UP001303889">
    <property type="component" value="Unassembled WGS sequence"/>
</dbReference>
<organism evidence="1 2">
    <name type="scientific">Staphylotrichum tortipilum</name>
    <dbReference type="NCBI Taxonomy" id="2831512"/>
    <lineage>
        <taxon>Eukaryota</taxon>
        <taxon>Fungi</taxon>
        <taxon>Dikarya</taxon>
        <taxon>Ascomycota</taxon>
        <taxon>Pezizomycotina</taxon>
        <taxon>Sordariomycetes</taxon>
        <taxon>Sordariomycetidae</taxon>
        <taxon>Sordariales</taxon>
        <taxon>Chaetomiaceae</taxon>
        <taxon>Staphylotrichum</taxon>
    </lineage>
</organism>
<dbReference type="PANTHER" id="PTHR10039:SF5">
    <property type="entry name" value="NACHT DOMAIN-CONTAINING PROTEIN"/>
    <property type="match status" value="1"/>
</dbReference>
<accession>A0AAN6RQ08</accession>
<evidence type="ECO:0008006" key="3">
    <source>
        <dbReference type="Google" id="ProtNLM"/>
    </source>
</evidence>